<keyword evidence="6" id="KW-0175">Coiled coil</keyword>
<organism evidence="8 9">
    <name type="scientific">Rhizoctonia solani</name>
    <dbReference type="NCBI Taxonomy" id="456999"/>
    <lineage>
        <taxon>Eukaryota</taxon>
        <taxon>Fungi</taxon>
        <taxon>Dikarya</taxon>
        <taxon>Basidiomycota</taxon>
        <taxon>Agaricomycotina</taxon>
        <taxon>Agaricomycetes</taxon>
        <taxon>Cantharellales</taxon>
        <taxon>Ceratobasidiaceae</taxon>
        <taxon>Rhizoctonia</taxon>
    </lineage>
</organism>
<evidence type="ECO:0000256" key="2">
    <source>
        <dbReference type="ARBA" id="ARBA00022723"/>
    </source>
</evidence>
<dbReference type="SMART" id="SM00906">
    <property type="entry name" value="Fungal_trans"/>
    <property type="match status" value="2"/>
</dbReference>
<dbReference type="InterPro" id="IPR007219">
    <property type="entry name" value="XnlR_reg_dom"/>
</dbReference>
<dbReference type="InterPro" id="IPR050815">
    <property type="entry name" value="TF_fung"/>
</dbReference>
<keyword evidence="3" id="KW-0805">Transcription regulation</keyword>
<evidence type="ECO:0000313" key="9">
    <source>
        <dbReference type="Proteomes" id="UP000044841"/>
    </source>
</evidence>
<keyword evidence="2" id="KW-0479">Metal-binding</keyword>
<evidence type="ECO:0000313" key="8">
    <source>
        <dbReference type="EMBL" id="CUA70553.1"/>
    </source>
</evidence>
<dbReference type="EMBL" id="CYGV01001169">
    <property type="protein sequence ID" value="CUA70553.1"/>
    <property type="molecule type" value="Genomic_DNA"/>
</dbReference>
<keyword evidence="9" id="KW-1185">Reference proteome</keyword>
<gene>
    <name evidence="8" type="ORF">RSOLAG22IIIB_08966</name>
</gene>
<dbReference type="Proteomes" id="UP000044841">
    <property type="component" value="Unassembled WGS sequence"/>
</dbReference>
<keyword evidence="4" id="KW-0804">Transcription</keyword>
<feature type="domain" description="Xylanolytic transcriptional activator regulatory" evidence="7">
    <location>
        <begin position="133"/>
        <end position="221"/>
    </location>
</feature>
<evidence type="ECO:0000256" key="6">
    <source>
        <dbReference type="SAM" id="Coils"/>
    </source>
</evidence>
<reference evidence="8 9" key="1">
    <citation type="submission" date="2015-07" db="EMBL/GenBank/DDBJ databases">
        <authorList>
            <person name="Noorani M."/>
        </authorList>
    </citation>
    <scope>NUCLEOTIDE SEQUENCE [LARGE SCALE GENOMIC DNA]</scope>
    <source>
        <strain evidence="8">BBA 69670</strain>
    </source>
</reference>
<name>A0A0K6FWM7_9AGAM</name>
<dbReference type="GO" id="GO:0006351">
    <property type="term" value="P:DNA-templated transcription"/>
    <property type="evidence" value="ECO:0007669"/>
    <property type="project" value="InterPro"/>
</dbReference>
<evidence type="ECO:0000259" key="7">
    <source>
        <dbReference type="SMART" id="SM00906"/>
    </source>
</evidence>
<protein>
    <submittedName>
        <fullName evidence="8">Integrator complex subunit 5</fullName>
    </submittedName>
</protein>
<dbReference type="AlphaFoldDB" id="A0A0K6FWM7"/>
<comment type="subcellular location">
    <subcellularLocation>
        <location evidence="1">Nucleus</location>
    </subcellularLocation>
</comment>
<dbReference type="GO" id="GO:0003677">
    <property type="term" value="F:DNA binding"/>
    <property type="evidence" value="ECO:0007669"/>
    <property type="project" value="InterPro"/>
</dbReference>
<accession>A0A0K6FWM7</accession>
<dbReference type="GO" id="GO:0000981">
    <property type="term" value="F:DNA-binding transcription factor activity, RNA polymerase II-specific"/>
    <property type="evidence" value="ECO:0007669"/>
    <property type="project" value="InterPro"/>
</dbReference>
<evidence type="ECO:0000256" key="4">
    <source>
        <dbReference type="ARBA" id="ARBA00023163"/>
    </source>
</evidence>
<evidence type="ECO:0000256" key="3">
    <source>
        <dbReference type="ARBA" id="ARBA00023015"/>
    </source>
</evidence>
<sequence>MPVTTSFEPATVSLLSSPMHDFLIASFMARRREYGLHVDQENLLTSFALPPDHPSAVHPALRNAVYLLACRTLNAQIPALAQYEPSFVDKVRQGIADALEAAHQDKGSLFTGVILASTLLARYLLIMGRIREAYHQTASVARFAVSCGLHQLSTLDLRPHSPGSRAPSLLPPPTDYLALGERIHAFWAIYSLDRTISAVAGLPSAFGDDGSDHVEACERITTLWPRPLREYRSPEQLVHTPQLSISEYFSNTSPNGSLNGRAVNPGVHMLEMQAIEIHHRAHEALHQPGSGASTRLLMLGRSALDLLRDVPPLDYFDDNDSVHAGINPCVVKALVLAYAAQIKIALAQLGGAAYGDPAVRQIGGQVAGLLRRAQSTAGLDALVGVCCAFTLGFLKRTSGVDQMTEQLEKSLASLRAAHVVLDQLEERVNQLERMVERMEREGSAVTTGMSPASTYGLGAGFGATPGTSYPSTPSSSNAASGIPAPTGNYGTFLPLDHQSNSRLHYLDALITLPWDDAAESWSRLPDESHNFLVDIFTTYLPKSTIQLHKERFLSSLALPDDNPMSIHPAMLASVYLLACYHWSDSLMAYEATFLAQARTLMQDSLAKEDRLFTGFIQPGILVTEYLLNRGRFREAYHQIIQTTRFAIGCSLHKITSAVWRPNMSTGPSSTGPGGLLPPPFDSIELGERILAFWAAFMLDQKCCIMGLPSSFAKVDDLDTRSRIDTVWPNSIAEYEEAQITHSDGMTLRFLCTDGPPILLQEGDNGFKIRLQSFALYKFAGDSEMAPDDVELAITQFLRRLPVLDANDPGNMPTLTIAHTVAHAATIRLCARSSPTQTMDGRALEASLSCARMINMLNMTEYDMWSLDIVVSYVWADCAKILARYIKEQEQGGALAEGARLRPALTAILGGLARAGQVYPVINSEVQMVESLIASLNN</sequence>
<proteinExistence type="predicted"/>
<dbReference type="PANTHER" id="PTHR47338">
    <property type="entry name" value="ZN(II)2CYS6 TRANSCRIPTION FACTOR (EUROFUNG)-RELATED"/>
    <property type="match status" value="1"/>
</dbReference>
<dbReference type="PANTHER" id="PTHR47338:SF29">
    <property type="entry name" value="ZN(2)-C6 FUNGAL-TYPE DOMAIN-CONTAINING PROTEIN"/>
    <property type="match status" value="1"/>
</dbReference>
<feature type="coiled-coil region" evidence="6">
    <location>
        <begin position="414"/>
        <end position="441"/>
    </location>
</feature>
<evidence type="ECO:0000256" key="5">
    <source>
        <dbReference type="ARBA" id="ARBA00023242"/>
    </source>
</evidence>
<feature type="domain" description="Xylanolytic transcriptional activator regulatory" evidence="7">
    <location>
        <begin position="635"/>
        <end position="726"/>
    </location>
</feature>
<keyword evidence="5" id="KW-0539">Nucleus</keyword>
<dbReference type="GO" id="GO:0008270">
    <property type="term" value="F:zinc ion binding"/>
    <property type="evidence" value="ECO:0007669"/>
    <property type="project" value="InterPro"/>
</dbReference>
<evidence type="ECO:0000256" key="1">
    <source>
        <dbReference type="ARBA" id="ARBA00004123"/>
    </source>
</evidence>
<dbReference type="GO" id="GO:0005634">
    <property type="term" value="C:nucleus"/>
    <property type="evidence" value="ECO:0007669"/>
    <property type="project" value="UniProtKB-SubCell"/>
</dbReference>
<dbReference type="CDD" id="cd12148">
    <property type="entry name" value="fungal_TF_MHR"/>
    <property type="match status" value="2"/>
</dbReference>